<feature type="transmembrane region" description="Helical" evidence="1">
    <location>
        <begin position="21"/>
        <end position="40"/>
    </location>
</feature>
<evidence type="ECO:0000313" key="2">
    <source>
        <dbReference type="EMBL" id="MBV6323404.1"/>
    </source>
</evidence>
<evidence type="ECO:0000313" key="3">
    <source>
        <dbReference type="EMBL" id="MCP2007642.1"/>
    </source>
</evidence>
<dbReference type="Proteomes" id="UP001155901">
    <property type="component" value="Unassembled WGS sequence"/>
</dbReference>
<gene>
    <name evidence="2" type="ORF">KVP70_20935</name>
    <name evidence="3" type="ORF">L1274_001335</name>
</gene>
<organism evidence="2 4">
    <name type="scientific">Duganella violaceipulchra</name>
    <dbReference type="NCBI Taxonomy" id="2849652"/>
    <lineage>
        <taxon>Bacteria</taxon>
        <taxon>Pseudomonadati</taxon>
        <taxon>Pseudomonadota</taxon>
        <taxon>Betaproteobacteria</taxon>
        <taxon>Burkholderiales</taxon>
        <taxon>Oxalobacteraceae</taxon>
        <taxon>Telluria group</taxon>
        <taxon>Duganella</taxon>
    </lineage>
</organism>
<protein>
    <submittedName>
        <fullName evidence="3">MSHA biogenesis protein MshJ</fullName>
    </submittedName>
    <submittedName>
        <fullName evidence="2">Type II secretion system protein M</fullName>
    </submittedName>
</protein>
<reference evidence="3" key="2">
    <citation type="submission" date="2022-03" db="EMBL/GenBank/DDBJ databases">
        <title>Genome Encyclopedia of Bacteria and Archaea VI: Functional Genomics of Type Strains.</title>
        <authorList>
            <person name="Whitman W."/>
        </authorList>
    </citation>
    <scope>NUCLEOTIDE SEQUENCE</scope>
    <source>
        <strain evidence="3">HSC-15S17</strain>
    </source>
</reference>
<reference evidence="2" key="1">
    <citation type="submission" date="2021-07" db="EMBL/GenBank/DDBJ databases">
        <title>Characterization of violacein-producing bacteria and related species.</title>
        <authorList>
            <person name="Wilson H.S."/>
            <person name="De Leon M.E."/>
        </authorList>
    </citation>
    <scope>NUCLEOTIDE SEQUENCE</scope>
    <source>
        <strain evidence="2">HSC-15S17</strain>
    </source>
</reference>
<dbReference type="EMBL" id="JAHTGR010000011">
    <property type="protein sequence ID" value="MBV6323404.1"/>
    <property type="molecule type" value="Genomic_DNA"/>
</dbReference>
<dbReference type="AlphaFoldDB" id="A0AA41HF62"/>
<dbReference type="GO" id="GO:0015628">
    <property type="term" value="P:protein secretion by the type II secretion system"/>
    <property type="evidence" value="ECO:0007669"/>
    <property type="project" value="InterPro"/>
</dbReference>
<dbReference type="Pfam" id="PF04612">
    <property type="entry name" value="T2SSM"/>
    <property type="match status" value="1"/>
</dbReference>
<name>A0AA41HF62_9BURK</name>
<dbReference type="GO" id="GO:0015627">
    <property type="term" value="C:type II protein secretion system complex"/>
    <property type="evidence" value="ECO:0007669"/>
    <property type="project" value="InterPro"/>
</dbReference>
<keyword evidence="1" id="KW-1133">Transmembrane helix</keyword>
<keyword evidence="1" id="KW-0812">Transmembrane</keyword>
<accession>A0AA41HF62</accession>
<proteinExistence type="predicted"/>
<dbReference type="EMBL" id="JALJZU010000002">
    <property type="protein sequence ID" value="MCP2007642.1"/>
    <property type="molecule type" value="Genomic_DNA"/>
</dbReference>
<evidence type="ECO:0000313" key="4">
    <source>
        <dbReference type="Proteomes" id="UP001155901"/>
    </source>
</evidence>
<dbReference type="RefSeq" id="WP_217944094.1">
    <property type="nucleotide sequence ID" value="NZ_JAHTGR010000011.1"/>
</dbReference>
<sequence>MKAYWIRFDTWLMALNQRERLMVVGATAAMLAYLVFQLVLDPAYTRQRALRAAMQQQRVQISGIDAELAQLDAASRRDPDREVRERLAALQQQSADLRGKLRSAQKGLVAPDRMGPLLQQMVQGHGKLRLVSLKTLPPQGTVDGTFAALDAPEPAPVRPAAAPQPTPAAIAQAAAATAKQPSAGAAVSSTPATAPAAPTPLLYRHGVQLVLQGSYLEMIDYLEALEAMPTQLLWGAAALDAGQFPQARLTLTLYTLSLDQKWIAL</sequence>
<keyword evidence="5" id="KW-1185">Reference proteome</keyword>
<dbReference type="Proteomes" id="UP001162889">
    <property type="component" value="Unassembled WGS sequence"/>
</dbReference>
<dbReference type="InterPro" id="IPR007690">
    <property type="entry name" value="T2SS_GspM"/>
</dbReference>
<evidence type="ECO:0000313" key="5">
    <source>
        <dbReference type="Proteomes" id="UP001162889"/>
    </source>
</evidence>
<evidence type="ECO:0000256" key="1">
    <source>
        <dbReference type="SAM" id="Phobius"/>
    </source>
</evidence>
<comment type="caution">
    <text evidence="2">The sequence shown here is derived from an EMBL/GenBank/DDBJ whole genome shotgun (WGS) entry which is preliminary data.</text>
</comment>
<keyword evidence="1" id="KW-0472">Membrane</keyword>